<dbReference type="InterPro" id="IPR021319">
    <property type="entry name" value="DUF2921"/>
</dbReference>
<reference evidence="14 15" key="1">
    <citation type="journal article" date="2024" name="J. Plant Pathol.">
        <title>Sequence and assembly of the genome of Seiridium unicorne, isolate CBS 538.82, causal agent of cypress canker disease.</title>
        <authorList>
            <person name="Scali E."/>
            <person name="Rocca G.D."/>
            <person name="Danti R."/>
            <person name="Garbelotto M."/>
            <person name="Barberini S."/>
            <person name="Baroncelli R."/>
            <person name="Emiliani G."/>
        </authorList>
    </citation>
    <scope>NUCLEOTIDE SEQUENCE [LARGE SCALE GENOMIC DNA]</scope>
    <source>
        <strain evidence="14 15">BM-138-508</strain>
    </source>
</reference>
<feature type="transmembrane region" description="Helical" evidence="11">
    <location>
        <begin position="664"/>
        <end position="684"/>
    </location>
</feature>
<evidence type="ECO:0000256" key="3">
    <source>
        <dbReference type="ARBA" id="ARBA00004906"/>
    </source>
</evidence>
<evidence type="ECO:0000256" key="5">
    <source>
        <dbReference type="ARBA" id="ARBA00022679"/>
    </source>
</evidence>
<dbReference type="Pfam" id="PF11145">
    <property type="entry name" value="DUF2921"/>
    <property type="match status" value="1"/>
</dbReference>
<evidence type="ECO:0000256" key="12">
    <source>
        <dbReference type="SAM" id="SignalP"/>
    </source>
</evidence>
<evidence type="ECO:0000256" key="10">
    <source>
        <dbReference type="SAM" id="MobiDB-lite"/>
    </source>
</evidence>
<comment type="subcellular location">
    <subcellularLocation>
        <location evidence="2">Endomembrane system</location>
        <topology evidence="2">Multi-pass membrane protein</topology>
    </subcellularLocation>
</comment>
<dbReference type="EMBL" id="JARVKF010000427">
    <property type="protein sequence ID" value="KAK9414424.1"/>
    <property type="molecule type" value="Genomic_DNA"/>
</dbReference>
<sequence>MPPPNENQSIIFLIILLLLWTMTNDNGAGFVQAPSLTRSRLGRQRDAHGVLNTTNWGDFSPRLANDQQLFPGTEPRYLNLTGFREEDGYVWDDFGRFRDRCEEWSRNAVGEPSTAAPVWQNLSGVVRGPWIRKSLSVSRTHSSYNLSQITPGIKWLGWAMDWSRNITGREGKMLIRIHDNEDAGTEPVQEDTHKKGQLPPIDIKARAVAATVTIDDEEGSGSSSEMSLHGVHWPRQGALLLTTTSEKFAGIFGLPHLTSREEYFDSSRSLLNRTLDDMLRAKEKRYFTDHGNPWDSTGDDSGEPLAPSPHCEYVFYMQAYAPDKSVLNVEPTLTGPENVAKAIQELERELRFPQGAPHDAPPRLQMSAVVYSPDCAFMLETKGPPDFPIADGQHLSGWKQEQWLHDVGYWMLGFGATIFGQVQLLKIQMKQASTPSTLGRISFYTASMILLADGIIFSGSVAWALTASNTLLPALFITGAACLATTIGICFLSEIYVVQEPEWRRRDRERQATSTTNTPRPPATPAPLPTTAATPNTDANTIQSTAARRATPRPPSPPIIIPSDQDIDAEIEEVTNNPQPGLPLPATAPNTANTQTTNQSTPLGTIFGHLIMSGITILFLSLAAATWRPVLRSIYFNMLAFAYLSLWVPQIYRNIYRNCRRALSWRFVIGQSILRILPIAYFYLFKDNFAFATPDWTAFAVLAGWLWLQVWILAAQNVLGPRFGVPKGWMPEAWEYHPILREDGVESGGLPIGLVLGTSDSTPSSPTLERTKSGGDANKSTTIHTIDCAICREVLEVPVVKAGENDPSGGYLFGRLDEVQVTVSNLSRGAATTMRRRRKIDSSKSTQLRDRTNDRMCFAILIIREHGFSRSAHGAVHLKTAFMENCSQM</sequence>
<evidence type="ECO:0000313" key="15">
    <source>
        <dbReference type="Proteomes" id="UP001408356"/>
    </source>
</evidence>
<accession>A0ABR2UIG3</accession>
<feature type="transmembrane region" description="Helical" evidence="11">
    <location>
        <begin position="409"/>
        <end position="429"/>
    </location>
</feature>
<evidence type="ECO:0000256" key="7">
    <source>
        <dbReference type="ARBA" id="ARBA00022786"/>
    </source>
</evidence>
<gene>
    <name evidence="14" type="ORF">SUNI508_11266</name>
</gene>
<keyword evidence="8 11" id="KW-1133">Transmembrane helix</keyword>
<feature type="compositionally biased region" description="Low complexity" evidence="10">
    <location>
        <begin position="585"/>
        <end position="598"/>
    </location>
</feature>
<evidence type="ECO:0000256" key="4">
    <source>
        <dbReference type="ARBA" id="ARBA00012483"/>
    </source>
</evidence>
<comment type="catalytic activity">
    <reaction evidence="1">
        <text>S-ubiquitinyl-[E2 ubiquitin-conjugating enzyme]-L-cysteine + [acceptor protein]-L-lysine = [E2 ubiquitin-conjugating enzyme]-L-cysteine + N(6)-ubiquitinyl-[acceptor protein]-L-lysine.</text>
        <dbReference type="EC" id="2.3.2.27"/>
    </reaction>
</comment>
<proteinExistence type="predicted"/>
<feature type="region of interest" description="Disordered" evidence="10">
    <location>
        <begin position="759"/>
        <end position="778"/>
    </location>
</feature>
<feature type="compositionally biased region" description="Low complexity" evidence="10">
    <location>
        <begin position="529"/>
        <end position="538"/>
    </location>
</feature>
<feature type="transmembrane region" description="Helical" evidence="11">
    <location>
        <begin position="696"/>
        <end position="714"/>
    </location>
</feature>
<name>A0ABR2UIG3_9PEZI</name>
<keyword evidence="5" id="KW-0808">Transferase</keyword>
<evidence type="ECO:0000256" key="2">
    <source>
        <dbReference type="ARBA" id="ARBA00004127"/>
    </source>
</evidence>
<dbReference type="Proteomes" id="UP001408356">
    <property type="component" value="Unassembled WGS sequence"/>
</dbReference>
<evidence type="ECO:0000259" key="13">
    <source>
        <dbReference type="Pfam" id="PF11145"/>
    </source>
</evidence>
<feature type="transmembrane region" description="Helical" evidence="11">
    <location>
        <begin position="633"/>
        <end position="652"/>
    </location>
</feature>
<evidence type="ECO:0000256" key="1">
    <source>
        <dbReference type="ARBA" id="ARBA00000900"/>
    </source>
</evidence>
<evidence type="ECO:0000256" key="8">
    <source>
        <dbReference type="ARBA" id="ARBA00022989"/>
    </source>
</evidence>
<keyword evidence="15" id="KW-1185">Reference proteome</keyword>
<evidence type="ECO:0000256" key="9">
    <source>
        <dbReference type="ARBA" id="ARBA00023136"/>
    </source>
</evidence>
<comment type="pathway">
    <text evidence="3">Protein modification; protein ubiquitination.</text>
</comment>
<feature type="transmembrane region" description="Helical" evidence="11">
    <location>
        <begin position="441"/>
        <end position="465"/>
    </location>
</feature>
<keyword evidence="12" id="KW-0732">Signal</keyword>
<evidence type="ECO:0000256" key="11">
    <source>
        <dbReference type="SAM" id="Phobius"/>
    </source>
</evidence>
<feature type="region of interest" description="Disordered" evidence="10">
    <location>
        <begin position="544"/>
        <end position="563"/>
    </location>
</feature>
<feature type="transmembrane region" description="Helical" evidence="11">
    <location>
        <begin position="606"/>
        <end position="627"/>
    </location>
</feature>
<feature type="transmembrane region" description="Helical" evidence="11">
    <location>
        <begin position="471"/>
        <end position="498"/>
    </location>
</feature>
<dbReference type="EC" id="2.3.2.27" evidence="4"/>
<feature type="compositionally biased region" description="Pro residues" evidence="10">
    <location>
        <begin position="519"/>
        <end position="528"/>
    </location>
</feature>
<feature type="chain" id="PRO_5046577040" description="RING-type E3 ubiquitin transferase" evidence="12">
    <location>
        <begin position="28"/>
        <end position="889"/>
    </location>
</feature>
<organism evidence="14 15">
    <name type="scientific">Seiridium unicorne</name>
    <dbReference type="NCBI Taxonomy" id="138068"/>
    <lineage>
        <taxon>Eukaryota</taxon>
        <taxon>Fungi</taxon>
        <taxon>Dikarya</taxon>
        <taxon>Ascomycota</taxon>
        <taxon>Pezizomycotina</taxon>
        <taxon>Sordariomycetes</taxon>
        <taxon>Xylariomycetidae</taxon>
        <taxon>Amphisphaeriales</taxon>
        <taxon>Sporocadaceae</taxon>
        <taxon>Seiridium</taxon>
    </lineage>
</organism>
<feature type="compositionally biased region" description="Polar residues" evidence="10">
    <location>
        <begin position="759"/>
        <end position="768"/>
    </location>
</feature>
<feature type="domain" description="SWEET-like" evidence="13">
    <location>
        <begin position="598"/>
        <end position="727"/>
    </location>
</feature>
<feature type="region of interest" description="Disordered" evidence="10">
    <location>
        <begin position="575"/>
        <end position="598"/>
    </location>
</feature>
<feature type="region of interest" description="Disordered" evidence="10">
    <location>
        <begin position="503"/>
        <end position="538"/>
    </location>
</feature>
<keyword evidence="7" id="KW-0833">Ubl conjugation pathway</keyword>
<keyword evidence="9 11" id="KW-0472">Membrane</keyword>
<comment type="caution">
    <text evidence="14">The sequence shown here is derived from an EMBL/GenBank/DDBJ whole genome shotgun (WGS) entry which is preliminary data.</text>
</comment>
<evidence type="ECO:0000256" key="6">
    <source>
        <dbReference type="ARBA" id="ARBA00022692"/>
    </source>
</evidence>
<evidence type="ECO:0000313" key="14">
    <source>
        <dbReference type="EMBL" id="KAK9414424.1"/>
    </source>
</evidence>
<feature type="signal peptide" evidence="12">
    <location>
        <begin position="1"/>
        <end position="27"/>
    </location>
</feature>
<keyword evidence="6 11" id="KW-0812">Transmembrane</keyword>
<protein>
    <recommendedName>
        <fullName evidence="4">RING-type E3 ubiquitin transferase</fullName>
        <ecNumber evidence="4">2.3.2.27</ecNumber>
    </recommendedName>
</protein>